<dbReference type="AlphaFoldDB" id="A0A8J7ULK1"/>
<keyword evidence="3" id="KW-1185">Reference proteome</keyword>
<comment type="caution">
    <text evidence="2">The sequence shown here is derived from an EMBL/GenBank/DDBJ whole genome shotgun (WGS) entry which is preliminary data.</text>
</comment>
<organism evidence="2 3">
    <name type="scientific">Tianweitania sediminis</name>
    <dbReference type="NCBI Taxonomy" id="1502156"/>
    <lineage>
        <taxon>Bacteria</taxon>
        <taxon>Pseudomonadati</taxon>
        <taxon>Pseudomonadota</taxon>
        <taxon>Alphaproteobacteria</taxon>
        <taxon>Hyphomicrobiales</taxon>
        <taxon>Phyllobacteriaceae</taxon>
        <taxon>Tianweitania</taxon>
    </lineage>
</organism>
<feature type="signal peptide" evidence="1">
    <location>
        <begin position="1"/>
        <end position="21"/>
    </location>
</feature>
<dbReference type="Pfam" id="PF08904">
    <property type="entry name" value="EipB_like"/>
    <property type="match status" value="1"/>
</dbReference>
<sequence>MRFARVMTSLLLVLAPATAWAQGPAALSPHRAVYDLRLDKASESSDITGISGRMVYDFDGSPCEGYTVTFRFVTDIQTSDASRVTDQQTTTFEEGSGQSFRFVTKSFVDSVLERELRGEAKQAADALEITLDKPQEMDVRLPAAQFPTQHMLELLGKAQQGETFYETSIFDGSEDGDKAMTTAVVIGKPTAMSESDPEKAALKTLAGDRYWPVDIAYFDLQGDGGEETPDYRVSFKLHSNGLTHDLVMDYGDFAMTGKLVDLQLREQAPTTCEPATPR</sequence>
<proteinExistence type="predicted"/>
<protein>
    <submittedName>
        <fullName evidence="2">Cell envelope integrity EipB family protein</fullName>
    </submittedName>
</protein>
<gene>
    <name evidence="2" type="ORF">J5Y06_19390</name>
</gene>
<accession>A0A8J7ULK1</accession>
<evidence type="ECO:0000313" key="2">
    <source>
        <dbReference type="EMBL" id="MBP0440819.1"/>
    </source>
</evidence>
<dbReference type="EMBL" id="JAGIYY010000009">
    <property type="protein sequence ID" value="MBP0440819.1"/>
    <property type="molecule type" value="Genomic_DNA"/>
</dbReference>
<name>A0A8J7ULK1_9HYPH</name>
<feature type="chain" id="PRO_5035151562" evidence="1">
    <location>
        <begin position="22"/>
        <end position="278"/>
    </location>
</feature>
<reference evidence="2" key="1">
    <citation type="submission" date="2021-03" db="EMBL/GenBank/DDBJ databases">
        <title>Genome sequencing and assembly of Tianweitania sediminis.</title>
        <authorList>
            <person name="Chhetri G."/>
        </authorList>
    </citation>
    <scope>NUCLEOTIDE SEQUENCE</scope>
    <source>
        <strain evidence="2">Z8</strain>
    </source>
</reference>
<evidence type="ECO:0000256" key="1">
    <source>
        <dbReference type="SAM" id="SignalP"/>
    </source>
</evidence>
<dbReference type="InterPro" id="IPR015000">
    <property type="entry name" value="EipB-like"/>
</dbReference>
<keyword evidence="1" id="KW-0732">Signal</keyword>
<dbReference type="Proteomes" id="UP000666240">
    <property type="component" value="Unassembled WGS sequence"/>
</dbReference>
<evidence type="ECO:0000313" key="3">
    <source>
        <dbReference type="Proteomes" id="UP000666240"/>
    </source>
</evidence>
<dbReference type="RefSeq" id="WP_209336847.1">
    <property type="nucleotide sequence ID" value="NZ_JAGIYY010000009.1"/>
</dbReference>